<comment type="caution">
    <text evidence="1">The sequence shown here is derived from an EMBL/GenBank/DDBJ whole genome shotgun (WGS) entry which is preliminary data.</text>
</comment>
<accession>A0AAD7MX14</accession>
<protein>
    <submittedName>
        <fullName evidence="1">Uncharacterized protein</fullName>
    </submittedName>
</protein>
<evidence type="ECO:0000313" key="1">
    <source>
        <dbReference type="EMBL" id="KAJ7736369.1"/>
    </source>
</evidence>
<keyword evidence="2" id="KW-1185">Reference proteome</keyword>
<sequence>MPVAERKPPSRTAIRALDEDSGLYYSRPGAARSSFGFVNAYSPGETTPLKEDTQALELARYAGTPSPADSRLSRERCGCQFPFTPRIESRLTKVGDSQVRQHSVLLNLKLAHGDLIALLWCAGRKCRGDSPSPDTSATVRPGPGQIYNARAATRKSVGLLYVRALDEVVSNLRFARQLNRWLALDSGSDPPSILSHGDPTA</sequence>
<proteinExistence type="predicted"/>
<dbReference type="EMBL" id="JARJLG010000149">
    <property type="protein sequence ID" value="KAJ7736369.1"/>
    <property type="molecule type" value="Genomic_DNA"/>
</dbReference>
<name>A0AAD7MX14_9AGAR</name>
<gene>
    <name evidence="1" type="ORF">DFH07DRAFT_779715</name>
</gene>
<evidence type="ECO:0000313" key="2">
    <source>
        <dbReference type="Proteomes" id="UP001215280"/>
    </source>
</evidence>
<organism evidence="1 2">
    <name type="scientific">Mycena maculata</name>
    <dbReference type="NCBI Taxonomy" id="230809"/>
    <lineage>
        <taxon>Eukaryota</taxon>
        <taxon>Fungi</taxon>
        <taxon>Dikarya</taxon>
        <taxon>Basidiomycota</taxon>
        <taxon>Agaricomycotina</taxon>
        <taxon>Agaricomycetes</taxon>
        <taxon>Agaricomycetidae</taxon>
        <taxon>Agaricales</taxon>
        <taxon>Marasmiineae</taxon>
        <taxon>Mycenaceae</taxon>
        <taxon>Mycena</taxon>
    </lineage>
</organism>
<dbReference type="AlphaFoldDB" id="A0AAD7MX14"/>
<reference evidence="1" key="1">
    <citation type="submission" date="2023-03" db="EMBL/GenBank/DDBJ databases">
        <title>Massive genome expansion in bonnet fungi (Mycena s.s.) driven by repeated elements and novel gene families across ecological guilds.</title>
        <authorList>
            <consortium name="Lawrence Berkeley National Laboratory"/>
            <person name="Harder C.B."/>
            <person name="Miyauchi S."/>
            <person name="Viragh M."/>
            <person name="Kuo A."/>
            <person name="Thoen E."/>
            <person name="Andreopoulos B."/>
            <person name="Lu D."/>
            <person name="Skrede I."/>
            <person name="Drula E."/>
            <person name="Henrissat B."/>
            <person name="Morin E."/>
            <person name="Kohler A."/>
            <person name="Barry K."/>
            <person name="LaButti K."/>
            <person name="Morin E."/>
            <person name="Salamov A."/>
            <person name="Lipzen A."/>
            <person name="Mereny Z."/>
            <person name="Hegedus B."/>
            <person name="Baldrian P."/>
            <person name="Stursova M."/>
            <person name="Weitz H."/>
            <person name="Taylor A."/>
            <person name="Grigoriev I.V."/>
            <person name="Nagy L.G."/>
            <person name="Martin F."/>
            <person name="Kauserud H."/>
        </authorList>
    </citation>
    <scope>NUCLEOTIDE SEQUENCE</scope>
    <source>
        <strain evidence="1">CBHHK188m</strain>
    </source>
</reference>
<dbReference type="Proteomes" id="UP001215280">
    <property type="component" value="Unassembled WGS sequence"/>
</dbReference>